<sequence length="287" mass="32520">MPLLLLTGYPCCGKSTRSEQIKLFLEQKLKNVIIVSENDKIKAGSCDKNEIYLDAQKEKEIRGVLKSETLRLLGRENVVILDAGNYIKGYRYELYCATKGCKTTQLTIECCSTKEQSWEWNCKRTEEDRYSQETFDALIMRYEAPDSRNRWDSPLIVLQSEDTCPFDDIFSALFDRKPPPPNQSTQSAPLTATNFLFELDKITQDIVASILSAKKNGLEGNDVKVPGFDGCVISRISPNLTPAQLARHRRQFLAYTRLNPPSAKHHSLQDIAQLFVQFLNTTLIGGN</sequence>
<keyword evidence="2" id="KW-0067">ATP-binding</keyword>
<evidence type="ECO:0000256" key="2">
    <source>
        <dbReference type="ARBA" id="ARBA00022840"/>
    </source>
</evidence>
<dbReference type="SUPFAM" id="SSF52540">
    <property type="entry name" value="P-loop containing nucleoside triphosphate hydrolases"/>
    <property type="match status" value="1"/>
</dbReference>
<dbReference type="InterPro" id="IPR013641">
    <property type="entry name" value="KTI12/PSTK"/>
</dbReference>
<dbReference type="GO" id="GO:0005524">
    <property type="term" value="F:ATP binding"/>
    <property type="evidence" value="ECO:0007669"/>
    <property type="project" value="UniProtKB-KW"/>
</dbReference>
<comment type="similarity">
    <text evidence="3">Belongs to the KTI12 family.</text>
</comment>
<dbReference type="EMBL" id="GEDC01029499">
    <property type="protein sequence ID" value="JAS07799.1"/>
    <property type="molecule type" value="Transcribed_RNA"/>
</dbReference>
<reference evidence="5" key="1">
    <citation type="submission" date="2015-12" db="EMBL/GenBank/DDBJ databases">
        <title>De novo transcriptome assembly of four potential Pierce s Disease insect vectors from Arizona vineyards.</title>
        <authorList>
            <person name="Tassone E.E."/>
        </authorList>
    </citation>
    <scope>NUCLEOTIDE SEQUENCE</scope>
</reference>
<evidence type="ECO:0000256" key="4">
    <source>
        <dbReference type="ARBA" id="ARBA00026170"/>
    </source>
</evidence>
<dbReference type="InterPro" id="IPR027417">
    <property type="entry name" value="P-loop_NTPase"/>
</dbReference>
<gene>
    <name evidence="5" type="ORF">g.7722</name>
</gene>
<dbReference type="AlphaFoldDB" id="A0A1B6C3D9"/>
<name>A0A1B6C3D9_9HEMI</name>
<evidence type="ECO:0000256" key="3">
    <source>
        <dbReference type="ARBA" id="ARBA00025768"/>
    </source>
</evidence>
<dbReference type="GO" id="GO:0006357">
    <property type="term" value="P:regulation of transcription by RNA polymerase II"/>
    <property type="evidence" value="ECO:0007669"/>
    <property type="project" value="UniProtKB-ARBA"/>
</dbReference>
<evidence type="ECO:0000313" key="5">
    <source>
        <dbReference type="EMBL" id="JAS07799.1"/>
    </source>
</evidence>
<dbReference type="PANTHER" id="PTHR12435">
    <property type="match status" value="1"/>
</dbReference>
<dbReference type="GO" id="GO:0006400">
    <property type="term" value="P:tRNA modification"/>
    <property type="evidence" value="ECO:0007669"/>
    <property type="project" value="UniProtKB-ARBA"/>
</dbReference>
<organism evidence="5">
    <name type="scientific">Clastoptera arizonana</name>
    <name type="common">Arizona spittle bug</name>
    <dbReference type="NCBI Taxonomy" id="38151"/>
    <lineage>
        <taxon>Eukaryota</taxon>
        <taxon>Metazoa</taxon>
        <taxon>Ecdysozoa</taxon>
        <taxon>Arthropoda</taxon>
        <taxon>Hexapoda</taxon>
        <taxon>Insecta</taxon>
        <taxon>Pterygota</taxon>
        <taxon>Neoptera</taxon>
        <taxon>Paraneoptera</taxon>
        <taxon>Hemiptera</taxon>
        <taxon>Auchenorrhyncha</taxon>
        <taxon>Cercopoidea</taxon>
        <taxon>Clastopteridae</taxon>
        <taxon>Clastoptera</taxon>
    </lineage>
</organism>
<evidence type="ECO:0000256" key="1">
    <source>
        <dbReference type="ARBA" id="ARBA00022741"/>
    </source>
</evidence>
<dbReference type="Pfam" id="PF08433">
    <property type="entry name" value="KTI12"/>
    <property type="match status" value="1"/>
</dbReference>
<protein>
    <recommendedName>
        <fullName evidence="4">Protein KTI12 homolog</fullName>
    </recommendedName>
</protein>
<dbReference type="FunFam" id="3.40.50.300:FF:000827">
    <property type="entry name" value="KTI12 chromatin-associated homolog"/>
    <property type="match status" value="1"/>
</dbReference>
<keyword evidence="1" id="KW-0547">Nucleotide-binding</keyword>
<accession>A0A1B6C3D9</accession>
<proteinExistence type="inferred from homology"/>
<dbReference type="Gene3D" id="3.40.50.300">
    <property type="entry name" value="P-loop containing nucleotide triphosphate hydrolases"/>
    <property type="match status" value="1"/>
</dbReference>